<protein>
    <submittedName>
        <fullName evidence="2">Uncharacterized protein</fullName>
    </submittedName>
</protein>
<evidence type="ECO:0000256" key="1">
    <source>
        <dbReference type="SAM" id="Phobius"/>
    </source>
</evidence>
<sequence length="262" mass="29996">MLGSKKTIFKLKIPKEILFFSLFFYACCLIYTIYWAVQILNYSQGRAIKLSEKTDGAYSIDFSADNLQSSESSISLYMVISAICLVSFLSFSLLIAIMANKNPFVFNKRIQNSKRNLTLTLVSIEISTILYATILFFMFSELLRGIHKDTIIFENHSSNALQAGLITQAFDITSYNHTLSDFLIYINCFLFLLYLGCSLSYFKSGVFPWQLRFLAFIPFASLFFVNRYIKKGLETGTNKEKDSKNINGFIKISYINNEIINS</sequence>
<dbReference type="Proteomes" id="UP001220940">
    <property type="component" value="Unassembled WGS sequence"/>
</dbReference>
<organism evidence="2 3">
    <name type="scientific">Mycoplasma bradburyae</name>
    <dbReference type="NCBI Taxonomy" id="2963128"/>
    <lineage>
        <taxon>Bacteria</taxon>
        <taxon>Bacillati</taxon>
        <taxon>Mycoplasmatota</taxon>
        <taxon>Mollicutes</taxon>
        <taxon>Mycoplasmataceae</taxon>
        <taxon>Mycoplasma</taxon>
    </lineage>
</organism>
<evidence type="ECO:0000313" key="3">
    <source>
        <dbReference type="Proteomes" id="UP001220940"/>
    </source>
</evidence>
<proteinExistence type="predicted"/>
<keyword evidence="1" id="KW-0472">Membrane</keyword>
<keyword evidence="1" id="KW-0812">Transmembrane</keyword>
<name>A0ABT5GBD7_9MOLU</name>
<dbReference type="EMBL" id="JAJHZM010000014">
    <property type="protein sequence ID" value="MDC4182199.1"/>
    <property type="molecule type" value="Genomic_DNA"/>
</dbReference>
<evidence type="ECO:0000313" key="2">
    <source>
        <dbReference type="EMBL" id="MDC4182199.1"/>
    </source>
</evidence>
<dbReference type="PROSITE" id="PS51257">
    <property type="entry name" value="PROKAR_LIPOPROTEIN"/>
    <property type="match status" value="1"/>
</dbReference>
<gene>
    <name evidence="2" type="ORF">LNO68_03330</name>
</gene>
<feature type="transmembrane region" description="Helical" evidence="1">
    <location>
        <begin position="17"/>
        <end position="37"/>
    </location>
</feature>
<feature type="transmembrane region" description="Helical" evidence="1">
    <location>
        <begin position="74"/>
        <end position="97"/>
    </location>
</feature>
<dbReference type="RefSeq" id="WP_255034551.1">
    <property type="nucleotide sequence ID" value="NZ_CP101414.1"/>
</dbReference>
<comment type="caution">
    <text evidence="2">The sequence shown here is derived from an EMBL/GenBank/DDBJ whole genome shotgun (WGS) entry which is preliminary data.</text>
</comment>
<keyword evidence="3" id="KW-1185">Reference proteome</keyword>
<keyword evidence="1" id="KW-1133">Transmembrane helix</keyword>
<feature type="transmembrane region" description="Helical" evidence="1">
    <location>
        <begin position="117"/>
        <end position="139"/>
    </location>
</feature>
<reference evidence="2" key="1">
    <citation type="submission" date="2021-11" db="EMBL/GenBank/DDBJ databases">
        <title>Description of Mycoplasma bradburyaesp. nov.from sea birds: a tribute to a great mycoplasmologist.</title>
        <authorList>
            <person name="Ramirez A.S."/>
            <person name="Poveda C."/>
            <person name="Suarez-Perez A."/>
            <person name="Rosales R.S."/>
            <person name="Dijkman R."/>
            <person name="Feberwee A."/>
            <person name="Spergser J."/>
            <person name="Szostak M.P."/>
            <person name="Ressel L."/>
            <person name="Calabuig P."/>
            <person name="Catania S."/>
            <person name="Gobbo F."/>
            <person name="Timofte D."/>
            <person name="Poveda J.B."/>
        </authorList>
    </citation>
    <scope>NUCLEOTIDE SEQUENCE [LARGE SCALE GENOMIC DNA]</scope>
    <source>
        <strain evidence="2">T158</strain>
    </source>
</reference>
<accession>A0ABT5GBD7</accession>
<feature type="transmembrane region" description="Helical" evidence="1">
    <location>
        <begin position="182"/>
        <end position="202"/>
    </location>
</feature>